<dbReference type="OrthoDB" id="7877171at2759"/>
<dbReference type="InParanoid" id="A0A0Q9WTE0"/>
<organism evidence="1 2">
    <name type="scientific">Drosophila willistoni</name>
    <name type="common">Fruit fly</name>
    <dbReference type="NCBI Taxonomy" id="7260"/>
    <lineage>
        <taxon>Eukaryota</taxon>
        <taxon>Metazoa</taxon>
        <taxon>Ecdysozoa</taxon>
        <taxon>Arthropoda</taxon>
        <taxon>Hexapoda</taxon>
        <taxon>Insecta</taxon>
        <taxon>Pterygota</taxon>
        <taxon>Neoptera</taxon>
        <taxon>Endopterygota</taxon>
        <taxon>Diptera</taxon>
        <taxon>Brachycera</taxon>
        <taxon>Muscomorpha</taxon>
        <taxon>Ephydroidea</taxon>
        <taxon>Drosophilidae</taxon>
        <taxon>Drosophila</taxon>
        <taxon>Sophophora</taxon>
    </lineage>
</organism>
<dbReference type="KEGG" id="dwi:26529384"/>
<reference evidence="1 2" key="1">
    <citation type="journal article" date="2007" name="Nature">
        <title>Evolution of genes and genomes on the Drosophila phylogeny.</title>
        <authorList>
            <consortium name="Drosophila 12 Genomes Consortium"/>
            <person name="Clark A.G."/>
            <person name="Eisen M.B."/>
            <person name="Smith D.R."/>
            <person name="Bergman C.M."/>
            <person name="Oliver B."/>
            <person name="Markow T.A."/>
            <person name="Kaufman T.C."/>
            <person name="Kellis M."/>
            <person name="Gelbart W."/>
            <person name="Iyer V.N."/>
            <person name="Pollard D.A."/>
            <person name="Sackton T.B."/>
            <person name="Larracuente A.M."/>
            <person name="Singh N.D."/>
            <person name="Abad J.P."/>
            <person name="Abt D.N."/>
            <person name="Adryan B."/>
            <person name="Aguade M."/>
            <person name="Akashi H."/>
            <person name="Anderson W.W."/>
            <person name="Aquadro C.F."/>
            <person name="Ardell D.H."/>
            <person name="Arguello R."/>
            <person name="Artieri C.G."/>
            <person name="Barbash D.A."/>
            <person name="Barker D."/>
            <person name="Barsanti P."/>
            <person name="Batterham P."/>
            <person name="Batzoglou S."/>
            <person name="Begun D."/>
            <person name="Bhutkar A."/>
            <person name="Blanco E."/>
            <person name="Bosak S.A."/>
            <person name="Bradley R.K."/>
            <person name="Brand A.D."/>
            <person name="Brent M.R."/>
            <person name="Brooks A.N."/>
            <person name="Brown R.H."/>
            <person name="Butlin R.K."/>
            <person name="Caggese C."/>
            <person name="Calvi B.R."/>
            <person name="Bernardo de Carvalho A."/>
            <person name="Caspi A."/>
            <person name="Castrezana S."/>
            <person name="Celniker S.E."/>
            <person name="Chang J.L."/>
            <person name="Chapple C."/>
            <person name="Chatterji S."/>
            <person name="Chinwalla A."/>
            <person name="Civetta A."/>
            <person name="Clifton S.W."/>
            <person name="Comeron J.M."/>
            <person name="Costello J.C."/>
            <person name="Coyne J.A."/>
            <person name="Daub J."/>
            <person name="David R.G."/>
            <person name="Delcher A.L."/>
            <person name="Delehaunty K."/>
            <person name="Do C.B."/>
            <person name="Ebling H."/>
            <person name="Edwards K."/>
            <person name="Eickbush T."/>
            <person name="Evans J.D."/>
            <person name="Filipski A."/>
            <person name="Findeiss S."/>
            <person name="Freyhult E."/>
            <person name="Fulton L."/>
            <person name="Fulton R."/>
            <person name="Garcia A.C."/>
            <person name="Gardiner A."/>
            <person name="Garfield D.A."/>
            <person name="Garvin B.E."/>
            <person name="Gibson G."/>
            <person name="Gilbert D."/>
            <person name="Gnerre S."/>
            <person name="Godfrey J."/>
            <person name="Good R."/>
            <person name="Gotea V."/>
            <person name="Gravely B."/>
            <person name="Greenberg A.J."/>
            <person name="Griffiths-Jones S."/>
            <person name="Gross S."/>
            <person name="Guigo R."/>
            <person name="Gustafson E.A."/>
            <person name="Haerty W."/>
            <person name="Hahn M.W."/>
            <person name="Halligan D.L."/>
            <person name="Halpern A.L."/>
            <person name="Halter G.M."/>
            <person name="Han M.V."/>
            <person name="Heger A."/>
            <person name="Hillier L."/>
            <person name="Hinrichs A.S."/>
            <person name="Holmes I."/>
            <person name="Hoskins R.A."/>
            <person name="Hubisz M.J."/>
            <person name="Hultmark D."/>
            <person name="Huntley M.A."/>
            <person name="Jaffe D.B."/>
            <person name="Jagadeeshan S."/>
            <person name="Jeck W.R."/>
            <person name="Johnson J."/>
            <person name="Jones C.D."/>
            <person name="Jordan W.C."/>
            <person name="Karpen G.H."/>
            <person name="Kataoka E."/>
            <person name="Keightley P.D."/>
            <person name="Kheradpour P."/>
            <person name="Kirkness E.F."/>
            <person name="Koerich L.B."/>
            <person name="Kristiansen K."/>
            <person name="Kudrna D."/>
            <person name="Kulathinal R.J."/>
            <person name="Kumar S."/>
            <person name="Kwok R."/>
            <person name="Lander E."/>
            <person name="Langley C.H."/>
            <person name="Lapoint R."/>
            <person name="Lazzaro B.P."/>
            <person name="Lee S.J."/>
            <person name="Levesque L."/>
            <person name="Li R."/>
            <person name="Lin C.F."/>
            <person name="Lin M.F."/>
            <person name="Lindblad-Toh K."/>
            <person name="Llopart A."/>
            <person name="Long M."/>
            <person name="Low L."/>
            <person name="Lozovsky E."/>
            <person name="Lu J."/>
            <person name="Luo M."/>
            <person name="Machado C.A."/>
            <person name="Makalowski W."/>
            <person name="Marzo M."/>
            <person name="Matsuda M."/>
            <person name="Matzkin L."/>
            <person name="McAllister B."/>
            <person name="McBride C.S."/>
            <person name="McKernan B."/>
            <person name="McKernan K."/>
            <person name="Mendez-Lago M."/>
            <person name="Minx P."/>
            <person name="Mollenhauer M.U."/>
            <person name="Montooth K."/>
            <person name="Mount S.M."/>
            <person name="Mu X."/>
            <person name="Myers E."/>
            <person name="Negre B."/>
            <person name="Newfeld S."/>
            <person name="Nielsen R."/>
            <person name="Noor M.A."/>
            <person name="O'Grady P."/>
            <person name="Pachter L."/>
            <person name="Papaceit M."/>
            <person name="Parisi M.J."/>
            <person name="Parisi M."/>
            <person name="Parts L."/>
            <person name="Pedersen J.S."/>
            <person name="Pesole G."/>
            <person name="Phillippy A.M."/>
            <person name="Ponting C.P."/>
            <person name="Pop M."/>
            <person name="Porcelli D."/>
            <person name="Powell J.R."/>
            <person name="Prohaska S."/>
            <person name="Pruitt K."/>
            <person name="Puig M."/>
            <person name="Quesneville H."/>
            <person name="Ram K.R."/>
            <person name="Rand D."/>
            <person name="Rasmussen M.D."/>
            <person name="Reed L.K."/>
            <person name="Reenan R."/>
            <person name="Reily A."/>
            <person name="Remington K.A."/>
            <person name="Rieger T.T."/>
            <person name="Ritchie M.G."/>
            <person name="Robin C."/>
            <person name="Rogers Y.H."/>
            <person name="Rohde C."/>
            <person name="Rozas J."/>
            <person name="Rubenfield M.J."/>
            <person name="Ruiz A."/>
            <person name="Russo S."/>
            <person name="Salzberg S.L."/>
            <person name="Sanchez-Gracia A."/>
            <person name="Saranga D.J."/>
            <person name="Sato H."/>
            <person name="Schaeffer S.W."/>
            <person name="Schatz M.C."/>
            <person name="Schlenke T."/>
            <person name="Schwartz R."/>
            <person name="Segarra C."/>
            <person name="Singh R.S."/>
            <person name="Sirot L."/>
            <person name="Sirota M."/>
            <person name="Sisneros N.B."/>
            <person name="Smith C.D."/>
            <person name="Smith T.F."/>
            <person name="Spieth J."/>
            <person name="Stage D.E."/>
            <person name="Stark A."/>
            <person name="Stephan W."/>
            <person name="Strausberg R.L."/>
            <person name="Strempel S."/>
            <person name="Sturgill D."/>
            <person name="Sutton G."/>
            <person name="Sutton G.G."/>
            <person name="Tao W."/>
            <person name="Teichmann S."/>
            <person name="Tobari Y.N."/>
            <person name="Tomimura Y."/>
            <person name="Tsolas J.M."/>
            <person name="Valente V.L."/>
            <person name="Venter E."/>
            <person name="Venter J.C."/>
            <person name="Vicario S."/>
            <person name="Vieira F.G."/>
            <person name="Vilella A.J."/>
            <person name="Villasante A."/>
            <person name="Walenz B."/>
            <person name="Wang J."/>
            <person name="Wasserman M."/>
            <person name="Watts T."/>
            <person name="Wilson D."/>
            <person name="Wilson R.K."/>
            <person name="Wing R.A."/>
            <person name="Wolfner M.F."/>
            <person name="Wong A."/>
            <person name="Wong G.K."/>
            <person name="Wu C.I."/>
            <person name="Wu G."/>
            <person name="Yamamoto D."/>
            <person name="Yang H.P."/>
            <person name="Yang S.P."/>
            <person name="Yorke J.A."/>
            <person name="Yoshida K."/>
            <person name="Zdobnov E."/>
            <person name="Zhang P."/>
            <person name="Zhang Y."/>
            <person name="Zimin A.V."/>
            <person name="Baldwin J."/>
            <person name="Abdouelleil A."/>
            <person name="Abdulkadir J."/>
            <person name="Abebe A."/>
            <person name="Abera B."/>
            <person name="Abreu J."/>
            <person name="Acer S.C."/>
            <person name="Aftuck L."/>
            <person name="Alexander A."/>
            <person name="An P."/>
            <person name="Anderson E."/>
            <person name="Anderson S."/>
            <person name="Arachi H."/>
            <person name="Azer M."/>
            <person name="Bachantsang P."/>
            <person name="Barry A."/>
            <person name="Bayul T."/>
            <person name="Berlin A."/>
            <person name="Bessette D."/>
            <person name="Bloom T."/>
            <person name="Blye J."/>
            <person name="Boguslavskiy L."/>
            <person name="Bonnet C."/>
            <person name="Boukhgalter B."/>
            <person name="Bourzgui I."/>
            <person name="Brown A."/>
            <person name="Cahill P."/>
            <person name="Channer S."/>
            <person name="Cheshatsang Y."/>
            <person name="Chuda L."/>
            <person name="Citroen M."/>
            <person name="Collymore A."/>
            <person name="Cooke P."/>
            <person name="Costello M."/>
            <person name="D'Aco K."/>
            <person name="Daza R."/>
            <person name="De Haan G."/>
            <person name="DeGray S."/>
            <person name="DeMaso C."/>
            <person name="Dhargay N."/>
            <person name="Dooley K."/>
            <person name="Dooley E."/>
            <person name="Doricent M."/>
            <person name="Dorje P."/>
            <person name="Dorjee K."/>
            <person name="Dupes A."/>
            <person name="Elong R."/>
            <person name="Falk J."/>
            <person name="Farina A."/>
            <person name="Faro S."/>
            <person name="Ferguson D."/>
            <person name="Fisher S."/>
            <person name="Foley C.D."/>
            <person name="Franke A."/>
            <person name="Friedrich D."/>
            <person name="Gadbois L."/>
            <person name="Gearin G."/>
            <person name="Gearin C.R."/>
            <person name="Giannoukos G."/>
            <person name="Goode T."/>
            <person name="Graham J."/>
            <person name="Grandbois E."/>
            <person name="Grewal S."/>
            <person name="Gyaltsen K."/>
            <person name="Hafez N."/>
            <person name="Hagos B."/>
            <person name="Hall J."/>
            <person name="Henson C."/>
            <person name="Hollinger A."/>
            <person name="Honan T."/>
            <person name="Huard M.D."/>
            <person name="Hughes L."/>
            <person name="Hurhula B."/>
            <person name="Husby M.E."/>
            <person name="Kamat A."/>
            <person name="Kanga B."/>
            <person name="Kashin S."/>
            <person name="Khazanovich D."/>
            <person name="Kisner P."/>
            <person name="Lance K."/>
            <person name="Lara M."/>
            <person name="Lee W."/>
            <person name="Lennon N."/>
            <person name="Letendre F."/>
            <person name="LeVine R."/>
            <person name="Lipovsky A."/>
            <person name="Liu X."/>
            <person name="Liu J."/>
            <person name="Liu S."/>
            <person name="Lokyitsang T."/>
            <person name="Lokyitsang Y."/>
            <person name="Lubonja R."/>
            <person name="Lui A."/>
            <person name="MacDonald P."/>
            <person name="Magnisalis V."/>
            <person name="Maru K."/>
            <person name="Matthews C."/>
            <person name="McCusker W."/>
            <person name="McDonough S."/>
            <person name="Mehta T."/>
            <person name="Meldrim J."/>
            <person name="Meneus L."/>
            <person name="Mihai O."/>
            <person name="Mihalev A."/>
            <person name="Mihova T."/>
            <person name="Mittelman R."/>
            <person name="Mlenga V."/>
            <person name="Montmayeur A."/>
            <person name="Mulrain L."/>
            <person name="Navidi A."/>
            <person name="Naylor J."/>
            <person name="Negash T."/>
            <person name="Nguyen T."/>
            <person name="Nguyen N."/>
            <person name="Nicol R."/>
            <person name="Norbu C."/>
            <person name="Norbu N."/>
            <person name="Novod N."/>
            <person name="O'Neill B."/>
            <person name="Osman S."/>
            <person name="Markiewicz E."/>
            <person name="Oyono O.L."/>
            <person name="Patti C."/>
            <person name="Phunkhang P."/>
            <person name="Pierre F."/>
            <person name="Priest M."/>
            <person name="Raghuraman S."/>
            <person name="Rege F."/>
            <person name="Reyes R."/>
            <person name="Rise C."/>
            <person name="Rogov P."/>
            <person name="Ross K."/>
            <person name="Ryan E."/>
            <person name="Settipalli S."/>
            <person name="Shea T."/>
            <person name="Sherpa N."/>
            <person name="Shi L."/>
            <person name="Shih D."/>
            <person name="Sparrow T."/>
            <person name="Spaulding J."/>
            <person name="Stalker J."/>
            <person name="Stange-Thomann N."/>
            <person name="Stavropoulos S."/>
            <person name="Stone C."/>
            <person name="Strader C."/>
            <person name="Tesfaye S."/>
            <person name="Thomson T."/>
            <person name="Thoulutsang Y."/>
            <person name="Thoulutsang D."/>
            <person name="Topham K."/>
            <person name="Topping I."/>
            <person name="Tsamla T."/>
            <person name="Vassiliev H."/>
            <person name="Vo A."/>
            <person name="Wangchuk T."/>
            <person name="Wangdi T."/>
            <person name="Weiand M."/>
            <person name="Wilkinson J."/>
            <person name="Wilson A."/>
            <person name="Yadav S."/>
            <person name="Young G."/>
            <person name="Yu Q."/>
            <person name="Zembek L."/>
            <person name="Zhong D."/>
            <person name="Zimmer A."/>
            <person name="Zwirko Z."/>
            <person name="Jaffe D.B."/>
            <person name="Alvarez P."/>
            <person name="Brockman W."/>
            <person name="Butler J."/>
            <person name="Chin C."/>
            <person name="Gnerre S."/>
            <person name="Grabherr M."/>
            <person name="Kleber M."/>
            <person name="Mauceli E."/>
            <person name="MacCallum I."/>
        </authorList>
    </citation>
    <scope>NUCLEOTIDE SEQUENCE [LARGE SCALE GENOMIC DNA]</scope>
    <source>
        <strain evidence="2">Tucson 14030-0811.24</strain>
    </source>
</reference>
<evidence type="ECO:0000313" key="2">
    <source>
        <dbReference type="Proteomes" id="UP000007798"/>
    </source>
</evidence>
<name>A0A0Q9WTE0_DROWI</name>
<evidence type="ECO:0008006" key="3">
    <source>
        <dbReference type="Google" id="ProtNLM"/>
    </source>
</evidence>
<sequence length="85" mass="10001">MGHNELDFSAIPKLHGHENFWQWRVLLHAYLEANDLWKHDLPKENAHAKFIILATVHGDKIEPTYDNETCQNIFQSLQSRFGPYN</sequence>
<protein>
    <recommendedName>
        <fullName evidence="3">DUF4219 domain-containing protein</fullName>
    </recommendedName>
</protein>
<proteinExistence type="predicted"/>
<gene>
    <name evidence="1" type="primary">Dwil\GK27382</name>
    <name evidence="1" type="ORF">Dwil_GK27382</name>
</gene>
<keyword evidence="2" id="KW-1185">Reference proteome</keyword>
<accession>A0A0Q9WTE0</accession>
<dbReference type="AlphaFoldDB" id="A0A0Q9WTE0"/>
<dbReference type="Proteomes" id="UP000007798">
    <property type="component" value="Unassembled WGS sequence"/>
</dbReference>
<dbReference type="EMBL" id="CH964232">
    <property type="protein sequence ID" value="KRF99372.1"/>
    <property type="molecule type" value="Genomic_DNA"/>
</dbReference>
<evidence type="ECO:0000313" key="1">
    <source>
        <dbReference type="EMBL" id="KRF99372.1"/>
    </source>
</evidence>